<dbReference type="EMBL" id="GFDF01010101">
    <property type="protein sequence ID" value="JAV03983.1"/>
    <property type="molecule type" value="Transcribed_RNA"/>
</dbReference>
<reference evidence="2" key="1">
    <citation type="submission" date="2016-12" db="EMBL/GenBank/DDBJ databases">
        <title>An insight into the sialome and mialome of the sand fly, Nyssomyia neivai.</title>
        <authorList>
            <person name="Sebastian V."/>
            <person name="Goulart T.M."/>
            <person name="Oliveira W."/>
            <person name="Calvo E."/>
            <person name="Oliveira L.F."/>
            <person name="Pinto M.C."/>
            <person name="Rosselino A.M."/>
            <person name="Ribeiro J.M."/>
        </authorList>
    </citation>
    <scope>NUCLEOTIDE SEQUENCE</scope>
</reference>
<organism evidence="2">
    <name type="scientific">Nyssomyia neivai</name>
    <dbReference type="NCBI Taxonomy" id="330878"/>
    <lineage>
        <taxon>Eukaryota</taxon>
        <taxon>Metazoa</taxon>
        <taxon>Ecdysozoa</taxon>
        <taxon>Arthropoda</taxon>
        <taxon>Hexapoda</taxon>
        <taxon>Insecta</taxon>
        <taxon>Pterygota</taxon>
        <taxon>Neoptera</taxon>
        <taxon>Endopterygota</taxon>
        <taxon>Diptera</taxon>
        <taxon>Nematocera</taxon>
        <taxon>Psychodoidea</taxon>
        <taxon>Psychodidae</taxon>
        <taxon>Nyssomyia</taxon>
    </lineage>
</organism>
<dbReference type="InterPro" id="IPR032979">
    <property type="entry name" value="ENGase"/>
</dbReference>
<protein>
    <recommendedName>
        <fullName evidence="1">Cytosolic endo-beta-N-acetylglucosaminidase TIM barrel domain-containing protein</fullName>
    </recommendedName>
</protein>
<sequence>MDTNCVQGVDETHKSTQITSNPQIWDVTRNPVKWNELVEPLASRCRPRRLGGGFGTMSFMEPPGQEYEFEEQRPEVLVCHDLAGNYRVDRFVDGAEKWDDYRFYNWAGIDYFCYFSHNYITIPPLQWINAAHRHGVKVLGTFIIETHAGKSVLEEILQSEDYMRRVADELVFITTHCHFDGWLINIEFRLDESLVPMLKQFVGYLTEEIHRCVGGLVVWYDSLIENGMIVWQNEINDKNSAFFEICDGILLNYGWNEKNLENTEGLIALKYPGRKKNVFVGIDVFGRGQVAKFKTHETLEMIAKKDFSIGLFAIGWTFEAMQEESVDIFSQRGNPECNEAFFRRNNRFYSSFWGNLFTSGPCELPFYTSFCVGSGMVRRELGTVVSSSPWFNLRLQQPQMSTPIDHPYIEHHFEDSFDGGSCLRITSVSPRVYRLFCVDFNCTNDVLFSLALKRSNKDIDLDIVLFVVDAATEKRCRVVLSEDFLYTERVTWPGNCSMKSLVEENLMHVQHFLNRCNEKHIPVRDDVNGWETRFYYMSFDSSILAHIVDIGVRIRGQPFGGHWINLGAISIHSGVIGNLEYEKIDPQQFV</sequence>
<dbReference type="GO" id="GO:0033925">
    <property type="term" value="F:mannosyl-glycoprotein endo-beta-N-acetylglucosaminidase activity"/>
    <property type="evidence" value="ECO:0007669"/>
    <property type="project" value="UniProtKB-EC"/>
</dbReference>
<feature type="domain" description="Cytosolic endo-beta-N-acetylglucosaminidase TIM barrel" evidence="1">
    <location>
        <begin position="89"/>
        <end position="375"/>
    </location>
</feature>
<accession>A0A1L8DBZ3</accession>
<dbReference type="CDD" id="cd06547">
    <property type="entry name" value="GH85_ENGase"/>
    <property type="match status" value="1"/>
</dbReference>
<dbReference type="InterPro" id="IPR005201">
    <property type="entry name" value="TIM_ENGase"/>
</dbReference>
<dbReference type="GO" id="GO:0005829">
    <property type="term" value="C:cytosol"/>
    <property type="evidence" value="ECO:0007669"/>
    <property type="project" value="UniProtKB-SubCell"/>
</dbReference>
<dbReference type="Gene3D" id="3.20.20.80">
    <property type="entry name" value="Glycosidases"/>
    <property type="match status" value="1"/>
</dbReference>
<dbReference type="AlphaFoldDB" id="A0A1L8DBZ3"/>
<evidence type="ECO:0000259" key="1">
    <source>
        <dbReference type="Pfam" id="PF03644"/>
    </source>
</evidence>
<proteinExistence type="predicted"/>
<dbReference type="PANTHER" id="PTHR13246">
    <property type="entry name" value="ENDO BETA N-ACETYLGLUCOSAMINIDASE"/>
    <property type="match status" value="1"/>
</dbReference>
<dbReference type="PANTHER" id="PTHR13246:SF1">
    <property type="entry name" value="CYTOSOLIC ENDO-BETA-N-ACETYLGLUCOSAMINIDASE"/>
    <property type="match status" value="1"/>
</dbReference>
<dbReference type="Gene3D" id="2.60.120.260">
    <property type="entry name" value="Galactose-binding domain-like"/>
    <property type="match status" value="1"/>
</dbReference>
<dbReference type="Pfam" id="PF03644">
    <property type="entry name" value="Glyco_hydro_85"/>
    <property type="match status" value="1"/>
</dbReference>
<name>A0A1L8DBZ3_9DIPT</name>
<evidence type="ECO:0000313" key="2">
    <source>
        <dbReference type="EMBL" id="JAV03983.1"/>
    </source>
</evidence>